<proteinExistence type="predicted"/>
<dbReference type="Proteomes" id="UP000214365">
    <property type="component" value="Unassembled WGS sequence"/>
</dbReference>
<evidence type="ECO:0000313" key="3">
    <source>
        <dbReference type="Proteomes" id="UP000214365"/>
    </source>
</evidence>
<protein>
    <recommendedName>
        <fullName evidence="4">Prenylated Rab acceptor 1</fullName>
    </recommendedName>
</protein>
<feature type="compositionally biased region" description="Polar residues" evidence="1">
    <location>
        <begin position="323"/>
        <end position="336"/>
    </location>
</feature>
<dbReference type="STRING" id="1441469.A0A225AL56"/>
<feature type="region of interest" description="Disordered" evidence="1">
    <location>
        <begin position="145"/>
        <end position="252"/>
    </location>
</feature>
<feature type="compositionally biased region" description="Low complexity" evidence="1">
    <location>
        <begin position="185"/>
        <end position="194"/>
    </location>
</feature>
<evidence type="ECO:0000313" key="2">
    <source>
        <dbReference type="EMBL" id="OKL62301.1"/>
    </source>
</evidence>
<comment type="caution">
    <text evidence="2">The sequence shown here is derived from an EMBL/GenBank/DDBJ whole genome shotgun (WGS) entry which is preliminary data.</text>
</comment>
<accession>A0A225AL56</accession>
<feature type="compositionally biased region" description="Low complexity" evidence="1">
    <location>
        <begin position="381"/>
        <end position="398"/>
    </location>
</feature>
<evidence type="ECO:0000256" key="1">
    <source>
        <dbReference type="SAM" id="MobiDB-lite"/>
    </source>
</evidence>
<organism evidence="2 3">
    <name type="scientific">Talaromyces atroroseus</name>
    <dbReference type="NCBI Taxonomy" id="1441469"/>
    <lineage>
        <taxon>Eukaryota</taxon>
        <taxon>Fungi</taxon>
        <taxon>Dikarya</taxon>
        <taxon>Ascomycota</taxon>
        <taxon>Pezizomycotina</taxon>
        <taxon>Eurotiomycetes</taxon>
        <taxon>Eurotiomycetidae</taxon>
        <taxon>Eurotiales</taxon>
        <taxon>Trichocomaceae</taxon>
        <taxon>Talaromyces</taxon>
        <taxon>Talaromyces sect. Trachyspermi</taxon>
    </lineage>
</organism>
<dbReference type="EMBL" id="LFMY01000003">
    <property type="protein sequence ID" value="OKL62301.1"/>
    <property type="molecule type" value="Genomic_DNA"/>
</dbReference>
<dbReference type="RefSeq" id="XP_020122422.1">
    <property type="nucleotide sequence ID" value="XM_020264933.1"/>
</dbReference>
<gene>
    <name evidence="2" type="ORF">UA08_02846</name>
</gene>
<feature type="compositionally biased region" description="Acidic residues" evidence="1">
    <location>
        <begin position="353"/>
        <end position="374"/>
    </location>
</feature>
<keyword evidence="3" id="KW-1185">Reference proteome</keyword>
<dbReference type="OrthoDB" id="63113at2759"/>
<sequence>MPRWGRPPGLWQGKQTRRRATQWEDFDGVRFEEIDSDNDDGYNGMAFMDSSPNRVRWYGNNNGGRASPRELRLRNNGYDYESEVSDGADYDLDDDADSTVAYAVQLAMRDKEEMLVEKALERIRRAQMLGKKNVRLSKEELDALERRRKGTGGRKITVPTTIGSPARSRAPSINDMRPKSKDSFSKSSPRSASDWRQGLQERYSMNDKRPTSGVHASMSNSSPSSPSSRPRTPTMQSLRPQPSNGSPLMYQSGYNQRFSSERELPFIRSLPDDPQWVPRQRSSSNSLPYPYDPPLFMPQQYGAGNLDPRPGSFQGRRYAPEMSTFNANYSPTAQNQPRREAVNAPARRIPIESSEDEASNNNDDSESDNDDNADEGVQVKAVSPPSAPPTNAARTATASGGGSRGSRGTRRRRGR</sequence>
<dbReference type="GeneID" id="31002601"/>
<evidence type="ECO:0008006" key="4">
    <source>
        <dbReference type="Google" id="ProtNLM"/>
    </source>
</evidence>
<feature type="region of interest" description="Disordered" evidence="1">
    <location>
        <begin position="269"/>
        <end position="415"/>
    </location>
</feature>
<reference evidence="2 3" key="1">
    <citation type="submission" date="2015-06" db="EMBL/GenBank/DDBJ databases">
        <title>Talaromyces atroroseus IBT 11181 draft genome.</title>
        <authorList>
            <person name="Rasmussen K.B."/>
            <person name="Rasmussen S."/>
            <person name="Petersen B."/>
            <person name="Sicheritz-Ponten T."/>
            <person name="Mortensen U.H."/>
            <person name="Thrane U."/>
        </authorList>
    </citation>
    <scope>NUCLEOTIDE SEQUENCE [LARGE SCALE GENOMIC DNA]</scope>
    <source>
        <strain evidence="2 3">IBT 11181</strain>
    </source>
</reference>
<feature type="compositionally biased region" description="Low complexity" evidence="1">
    <location>
        <begin position="217"/>
        <end position="237"/>
    </location>
</feature>
<dbReference type="AlphaFoldDB" id="A0A225AL56"/>
<name>A0A225AL56_TALAT</name>